<keyword evidence="3" id="KW-1185">Reference proteome</keyword>
<dbReference type="Pfam" id="PF20342">
    <property type="entry name" value="DUF6637"/>
    <property type="match status" value="1"/>
</dbReference>
<protein>
    <submittedName>
        <fullName evidence="2">Uncharacterized protein</fullName>
    </submittedName>
</protein>
<feature type="transmembrane region" description="Helical" evidence="1">
    <location>
        <begin position="38"/>
        <end position="55"/>
    </location>
</feature>
<evidence type="ECO:0000313" key="2">
    <source>
        <dbReference type="EMBL" id="EHO18163.1"/>
    </source>
</evidence>
<organism evidence="2 3">
    <name type="scientific">Stomatobaculum longum</name>
    <dbReference type="NCBI Taxonomy" id="796942"/>
    <lineage>
        <taxon>Bacteria</taxon>
        <taxon>Bacillati</taxon>
        <taxon>Bacillota</taxon>
        <taxon>Clostridia</taxon>
        <taxon>Lachnospirales</taxon>
        <taxon>Lachnospiraceae</taxon>
        <taxon>Stomatobaculum</taxon>
    </lineage>
</organism>
<evidence type="ECO:0000256" key="1">
    <source>
        <dbReference type="SAM" id="Phobius"/>
    </source>
</evidence>
<dbReference type="AlphaFoldDB" id="A0A930DCG9"/>
<keyword evidence="1" id="KW-0812">Transmembrane</keyword>
<gene>
    <name evidence="2" type="ORF">HMPREF9623_00347</name>
</gene>
<comment type="caution">
    <text evidence="2">The sequence shown here is derived from an EMBL/GenBank/DDBJ whole genome shotgun (WGS) entry which is preliminary data.</text>
</comment>
<dbReference type="EMBL" id="AGEL01000003">
    <property type="protein sequence ID" value="EHO18163.1"/>
    <property type="molecule type" value="Genomic_DNA"/>
</dbReference>
<sequence>MKGSLISQNHFWLDVLHVFVGIAVTVLAVFAFLSPEEYPFFFSLIFGLAGLLTLVNGQVRFTALRRAHRKKGSAVVVMLLGAILLGLCAVSAVVML</sequence>
<keyword evidence="1" id="KW-1133">Transmembrane helix</keyword>
<dbReference type="GeneID" id="86940139"/>
<name>A0A930DCG9_9FIRM</name>
<reference evidence="2 3" key="1">
    <citation type="submission" date="2011-10" db="EMBL/GenBank/DDBJ databases">
        <title>The Genome Sequence of Lachnospiraceae bacterium ACC2.</title>
        <authorList>
            <consortium name="The Broad Institute Genome Sequencing Platform"/>
            <person name="Earl A."/>
            <person name="Ward D."/>
            <person name="Feldgarden M."/>
            <person name="Gevers D."/>
            <person name="Sizova M."/>
            <person name="Hazen A."/>
            <person name="Epstein S."/>
            <person name="Young S.K."/>
            <person name="Zeng Q."/>
            <person name="Gargeya S."/>
            <person name="Fitzgerald M."/>
            <person name="Haas B."/>
            <person name="Abouelleil A."/>
            <person name="Alvarado L."/>
            <person name="Arachchi H.M."/>
            <person name="Berlin A."/>
            <person name="Brown A."/>
            <person name="Chapman S.B."/>
            <person name="Chen Z."/>
            <person name="Dunbar C."/>
            <person name="Freedman E."/>
            <person name="Gearin G."/>
            <person name="Goldberg J."/>
            <person name="Griggs A."/>
            <person name="Gujja S."/>
            <person name="Heiman D."/>
            <person name="Howarth C."/>
            <person name="Larson L."/>
            <person name="Lui A."/>
            <person name="MacDonald P.J.P."/>
            <person name="Montmayeur A."/>
            <person name="Murphy C."/>
            <person name="Neiman D."/>
            <person name="Pearson M."/>
            <person name="Priest M."/>
            <person name="Roberts A."/>
            <person name="Saif S."/>
            <person name="Shea T."/>
            <person name="Shenoy N."/>
            <person name="Sisk P."/>
            <person name="Stolte C."/>
            <person name="Sykes S."/>
            <person name="Wortman J."/>
            <person name="Nusbaum C."/>
            <person name="Birren B."/>
        </authorList>
    </citation>
    <scope>NUCLEOTIDE SEQUENCE [LARGE SCALE GENOMIC DNA]</scope>
    <source>
        <strain evidence="2 3">ACC2</strain>
    </source>
</reference>
<dbReference type="RefSeq" id="WP_009532181.1">
    <property type="nucleotide sequence ID" value="NZ_CAJPPX010000051.1"/>
</dbReference>
<dbReference type="InterPro" id="IPR046577">
    <property type="entry name" value="DUF6637"/>
</dbReference>
<feature type="transmembrane region" description="Helical" evidence="1">
    <location>
        <begin position="75"/>
        <end position="95"/>
    </location>
</feature>
<evidence type="ECO:0000313" key="3">
    <source>
        <dbReference type="Proteomes" id="UP000018466"/>
    </source>
</evidence>
<accession>A0A930DCG9</accession>
<dbReference type="Proteomes" id="UP000018466">
    <property type="component" value="Unassembled WGS sequence"/>
</dbReference>
<proteinExistence type="predicted"/>
<keyword evidence="1" id="KW-0472">Membrane</keyword>
<feature type="transmembrane region" description="Helical" evidence="1">
    <location>
        <begin position="12"/>
        <end position="32"/>
    </location>
</feature>